<dbReference type="AlphaFoldDB" id="A0AAD4J3K0"/>
<evidence type="ECO:0000313" key="3">
    <source>
        <dbReference type="Proteomes" id="UP001190926"/>
    </source>
</evidence>
<reference evidence="2 3" key="1">
    <citation type="journal article" date="2021" name="Nat. Commun.">
        <title>Incipient diploidization of the medicinal plant Perilla within 10,000 years.</title>
        <authorList>
            <person name="Zhang Y."/>
            <person name="Shen Q."/>
            <person name="Leng L."/>
            <person name="Zhang D."/>
            <person name="Chen S."/>
            <person name="Shi Y."/>
            <person name="Ning Z."/>
            <person name="Chen S."/>
        </authorList>
    </citation>
    <scope>NUCLEOTIDE SEQUENCE [LARGE SCALE GENOMIC DNA]</scope>
    <source>
        <strain evidence="3">cv. PC099</strain>
    </source>
</reference>
<name>A0AAD4J3K0_PERFH</name>
<dbReference type="Pfam" id="PF02519">
    <property type="entry name" value="Auxin_inducible"/>
    <property type="match status" value="1"/>
</dbReference>
<gene>
    <name evidence="2" type="ORF">C2S53_001457</name>
</gene>
<comment type="similarity">
    <text evidence="1">Belongs to the ARG7 family.</text>
</comment>
<dbReference type="InterPro" id="IPR003676">
    <property type="entry name" value="SAUR_fam"/>
</dbReference>
<evidence type="ECO:0000313" key="2">
    <source>
        <dbReference type="EMBL" id="KAH6826020.1"/>
    </source>
</evidence>
<dbReference type="Proteomes" id="UP001190926">
    <property type="component" value="Unassembled WGS sequence"/>
</dbReference>
<keyword evidence="3" id="KW-1185">Reference proteome</keyword>
<comment type="caution">
    <text evidence="2">The sequence shown here is derived from an EMBL/GenBank/DDBJ whole genome shotgun (WGS) entry which is preliminary data.</text>
</comment>
<sequence>MKKALFGGKIKQLGKKLLNIKKQQVPRGCFPVDVVGGAEAEMIRYVVSVEFLKSGCFKRLLDEYEEEIRLHTRGAMTLPCPVHRFEEALYRDRINSRMVKI</sequence>
<dbReference type="GO" id="GO:0009733">
    <property type="term" value="P:response to auxin"/>
    <property type="evidence" value="ECO:0007669"/>
    <property type="project" value="InterPro"/>
</dbReference>
<dbReference type="PANTHER" id="PTHR31374">
    <property type="entry name" value="AUXIN-INDUCED PROTEIN-LIKE-RELATED"/>
    <property type="match status" value="1"/>
</dbReference>
<dbReference type="PANTHER" id="PTHR31374:SF32">
    <property type="entry name" value="SAUR FAMILY PROTEIN"/>
    <property type="match status" value="1"/>
</dbReference>
<accession>A0AAD4J3K0</accession>
<organism evidence="2 3">
    <name type="scientific">Perilla frutescens var. hirtella</name>
    <name type="common">Perilla citriodora</name>
    <name type="synonym">Perilla setoyensis</name>
    <dbReference type="NCBI Taxonomy" id="608512"/>
    <lineage>
        <taxon>Eukaryota</taxon>
        <taxon>Viridiplantae</taxon>
        <taxon>Streptophyta</taxon>
        <taxon>Embryophyta</taxon>
        <taxon>Tracheophyta</taxon>
        <taxon>Spermatophyta</taxon>
        <taxon>Magnoliopsida</taxon>
        <taxon>eudicotyledons</taxon>
        <taxon>Gunneridae</taxon>
        <taxon>Pentapetalae</taxon>
        <taxon>asterids</taxon>
        <taxon>lamiids</taxon>
        <taxon>Lamiales</taxon>
        <taxon>Lamiaceae</taxon>
        <taxon>Nepetoideae</taxon>
        <taxon>Elsholtzieae</taxon>
        <taxon>Perilla</taxon>
    </lineage>
</organism>
<proteinExistence type="inferred from homology"/>
<dbReference type="EMBL" id="SDAM02000167">
    <property type="protein sequence ID" value="KAH6826020.1"/>
    <property type="molecule type" value="Genomic_DNA"/>
</dbReference>
<evidence type="ECO:0000256" key="1">
    <source>
        <dbReference type="ARBA" id="ARBA00006974"/>
    </source>
</evidence>
<protein>
    <submittedName>
        <fullName evidence="2">Uncharacterized protein</fullName>
    </submittedName>
</protein>